<organism evidence="2 3">
    <name type="scientific">Bartonella grahamii</name>
    <dbReference type="NCBI Taxonomy" id="33045"/>
    <lineage>
        <taxon>Bacteria</taxon>
        <taxon>Pseudomonadati</taxon>
        <taxon>Pseudomonadota</taxon>
        <taxon>Alphaproteobacteria</taxon>
        <taxon>Hyphomicrobiales</taxon>
        <taxon>Bartonellaceae</taxon>
        <taxon>Bartonella</taxon>
    </lineage>
</organism>
<dbReference type="AlphaFoldDB" id="A0A336NB74"/>
<dbReference type="Proteomes" id="UP000253846">
    <property type="component" value="Unassembled WGS sequence"/>
</dbReference>
<name>A0A336NB74_BARGR</name>
<gene>
    <name evidence="2" type="ORF">NCTC12860_00638</name>
</gene>
<sequence length="132" mass="15462">MFQNHKNNNKNSNEISYSYSKTSQHHPYSSHHKSARPTRLISCTQRNTNALQPLCIHPAFFQQKTHCLSCQRVPSSMPLANSYQRSSFRNFQQRSYPSNNALQPFSIHLLFLEQHPSSNYRPCQKGYRLPEH</sequence>
<evidence type="ECO:0000256" key="1">
    <source>
        <dbReference type="SAM" id="MobiDB-lite"/>
    </source>
</evidence>
<proteinExistence type="predicted"/>
<feature type="region of interest" description="Disordered" evidence="1">
    <location>
        <begin position="1"/>
        <end position="37"/>
    </location>
</feature>
<feature type="compositionally biased region" description="Low complexity" evidence="1">
    <location>
        <begin position="1"/>
        <end position="21"/>
    </location>
</feature>
<evidence type="ECO:0000313" key="2">
    <source>
        <dbReference type="EMBL" id="SSZ39424.1"/>
    </source>
</evidence>
<evidence type="ECO:0000313" key="3">
    <source>
        <dbReference type="Proteomes" id="UP000253846"/>
    </source>
</evidence>
<dbReference type="EMBL" id="UFTD01000001">
    <property type="protein sequence ID" value="SSZ39424.1"/>
    <property type="molecule type" value="Genomic_DNA"/>
</dbReference>
<reference evidence="2 3" key="1">
    <citation type="submission" date="2018-06" db="EMBL/GenBank/DDBJ databases">
        <authorList>
            <consortium name="Pathogen Informatics"/>
            <person name="Doyle S."/>
        </authorList>
    </citation>
    <scope>NUCLEOTIDE SEQUENCE [LARGE SCALE GENOMIC DNA]</scope>
    <source>
        <strain evidence="2 3">NCTC12860</strain>
    </source>
</reference>
<accession>A0A336NB74</accession>
<protein>
    <submittedName>
        <fullName evidence="2">Uncharacterized protein</fullName>
    </submittedName>
</protein>